<feature type="transmembrane region" description="Helical" evidence="7">
    <location>
        <begin position="134"/>
        <end position="154"/>
    </location>
</feature>
<feature type="transmembrane region" description="Helical" evidence="7">
    <location>
        <begin position="369"/>
        <end position="398"/>
    </location>
</feature>
<comment type="similarity">
    <text evidence="2">Belongs to the nucleobase:cation symporter-2 (NCS2) (TC 2.A.40) family. Azg-like subfamily.</text>
</comment>
<dbReference type="GO" id="GO:0005886">
    <property type="term" value="C:plasma membrane"/>
    <property type="evidence" value="ECO:0007669"/>
    <property type="project" value="TreeGrafter"/>
</dbReference>
<evidence type="ECO:0000256" key="4">
    <source>
        <dbReference type="ARBA" id="ARBA00022692"/>
    </source>
</evidence>
<feature type="transmembrane region" description="Helical" evidence="7">
    <location>
        <begin position="314"/>
        <end position="333"/>
    </location>
</feature>
<protein>
    <submittedName>
        <fullName evidence="8">Guanine/hypoxanthine permease PbuO</fullName>
    </submittedName>
</protein>
<evidence type="ECO:0000256" key="7">
    <source>
        <dbReference type="SAM" id="Phobius"/>
    </source>
</evidence>
<proteinExistence type="inferred from homology"/>
<feature type="transmembrane region" description="Helical" evidence="7">
    <location>
        <begin position="48"/>
        <end position="67"/>
    </location>
</feature>
<feature type="transmembrane region" description="Helical" evidence="7">
    <location>
        <begin position="166"/>
        <end position="186"/>
    </location>
</feature>
<evidence type="ECO:0000256" key="5">
    <source>
        <dbReference type="ARBA" id="ARBA00022989"/>
    </source>
</evidence>
<dbReference type="PANTHER" id="PTHR43337:SF2">
    <property type="entry name" value="XANTHINE_URACIL PERMEASE"/>
    <property type="match status" value="1"/>
</dbReference>
<gene>
    <name evidence="8" type="primary">pbuO</name>
    <name evidence="8" type="ORF">CLOSAC_33720</name>
</gene>
<dbReference type="RefSeq" id="WP_077866440.1">
    <property type="nucleotide sequence ID" value="NZ_LZYZ01000007.1"/>
</dbReference>
<evidence type="ECO:0000256" key="1">
    <source>
        <dbReference type="ARBA" id="ARBA00004141"/>
    </source>
</evidence>
<dbReference type="PANTHER" id="PTHR43337">
    <property type="entry name" value="XANTHINE/URACIL PERMEASE C887.17-RELATED"/>
    <property type="match status" value="1"/>
</dbReference>
<evidence type="ECO:0000256" key="2">
    <source>
        <dbReference type="ARBA" id="ARBA00005697"/>
    </source>
</evidence>
<dbReference type="STRING" id="169679.CSACC_25860"/>
<evidence type="ECO:0000256" key="6">
    <source>
        <dbReference type="ARBA" id="ARBA00023136"/>
    </source>
</evidence>
<feature type="transmembrane region" description="Helical" evidence="7">
    <location>
        <begin position="193"/>
        <end position="212"/>
    </location>
</feature>
<feature type="transmembrane region" description="Helical" evidence="7">
    <location>
        <begin position="410"/>
        <end position="429"/>
    </location>
</feature>
<dbReference type="Pfam" id="PF00860">
    <property type="entry name" value="Xan_ur_permease"/>
    <property type="match status" value="1"/>
</dbReference>
<feature type="transmembrane region" description="Helical" evidence="7">
    <location>
        <begin position="12"/>
        <end position="33"/>
    </location>
</feature>
<dbReference type="EMBL" id="LZYZ01000007">
    <property type="protein sequence ID" value="OOM09092.1"/>
    <property type="molecule type" value="Genomic_DNA"/>
</dbReference>
<keyword evidence="5 7" id="KW-1133">Transmembrane helix</keyword>
<accession>A0A1S8MY40</accession>
<organism evidence="8 9">
    <name type="scientific">Clostridium saccharobutylicum</name>
    <dbReference type="NCBI Taxonomy" id="169679"/>
    <lineage>
        <taxon>Bacteria</taxon>
        <taxon>Bacillati</taxon>
        <taxon>Bacillota</taxon>
        <taxon>Clostridia</taxon>
        <taxon>Eubacteriales</taxon>
        <taxon>Clostridiaceae</taxon>
        <taxon>Clostridium</taxon>
    </lineage>
</organism>
<reference evidence="8 9" key="1">
    <citation type="submission" date="2016-05" db="EMBL/GenBank/DDBJ databases">
        <title>Microbial solvent formation.</title>
        <authorList>
            <person name="Poehlein A."/>
            <person name="Montoya Solano J.D."/>
            <person name="Flitsch S."/>
            <person name="Krabben P."/>
            <person name="Duerre P."/>
            <person name="Daniel R."/>
        </authorList>
    </citation>
    <scope>NUCLEOTIDE SEQUENCE [LARGE SCALE GENOMIC DNA]</scope>
    <source>
        <strain evidence="8 9">L1-8</strain>
    </source>
</reference>
<evidence type="ECO:0000313" key="9">
    <source>
        <dbReference type="Proteomes" id="UP000191154"/>
    </source>
</evidence>
<dbReference type="AlphaFoldDB" id="A0A1S8MY40"/>
<comment type="caution">
    <text evidence="8">The sequence shown here is derived from an EMBL/GenBank/DDBJ whole genome shotgun (WGS) entry which is preliminary data.</text>
</comment>
<feature type="transmembrane region" description="Helical" evidence="7">
    <location>
        <begin position="79"/>
        <end position="97"/>
    </location>
</feature>
<name>A0A1S8MY40_CLOSA</name>
<evidence type="ECO:0000313" key="8">
    <source>
        <dbReference type="EMBL" id="OOM09092.1"/>
    </source>
</evidence>
<feature type="transmembrane region" description="Helical" evidence="7">
    <location>
        <begin position="232"/>
        <end position="255"/>
    </location>
</feature>
<dbReference type="Proteomes" id="UP000191154">
    <property type="component" value="Unassembled WGS sequence"/>
</dbReference>
<feature type="transmembrane region" description="Helical" evidence="7">
    <location>
        <begin position="340"/>
        <end position="357"/>
    </location>
</feature>
<keyword evidence="4 7" id="KW-0812">Transmembrane</keyword>
<feature type="transmembrane region" description="Helical" evidence="7">
    <location>
        <begin position="103"/>
        <end position="122"/>
    </location>
</feature>
<sequence length="430" mass="46592">MKNFLKLKEHNVTVRSEALAALTSFFAAVYIIIVNSSILSDCNVPMESLIIATVFSSIIGCLLVGLISNTPLIVMPGMGINTLFTYTIVQTLGLSFYEALASVFIAGVIFTIIALTPLSKALMEAIPHSMKEAITVGIGLFITFLGLQKSGIVISDSSTLIKLGNIGSTEVLLFIVIMIITLILFLKNIRGNFLISIIIGTILAIIFGIVNINNLHYSMPDFRSYKNIFFSLNFNAILNIKFWIATFSLTLILIFENIGTLHGQVSGMLNCPQKTSKALLGISFSTIACALLGSSPSVTTVEGTAGIADGGRTGLTSIICGIIFLIALFFIPFISLIPNIALAPILIILGCLMAQNLKNLNFNDMSELFPSFITIVLIPLTYSIIDGIAFGFVLYPICKICVKKGKEVSLQMYICSLIFLGYFIAQSFIH</sequence>
<dbReference type="InterPro" id="IPR045018">
    <property type="entry name" value="Azg-like"/>
</dbReference>
<comment type="subcellular location">
    <subcellularLocation>
        <location evidence="1">Membrane</location>
        <topology evidence="1">Multi-pass membrane protein</topology>
    </subcellularLocation>
</comment>
<feature type="transmembrane region" description="Helical" evidence="7">
    <location>
        <begin position="276"/>
        <end position="294"/>
    </location>
</feature>
<keyword evidence="6 7" id="KW-0472">Membrane</keyword>
<dbReference type="GO" id="GO:0005345">
    <property type="term" value="F:purine nucleobase transmembrane transporter activity"/>
    <property type="evidence" value="ECO:0007669"/>
    <property type="project" value="TreeGrafter"/>
</dbReference>
<dbReference type="InterPro" id="IPR006043">
    <property type="entry name" value="NCS2"/>
</dbReference>
<evidence type="ECO:0000256" key="3">
    <source>
        <dbReference type="ARBA" id="ARBA00022448"/>
    </source>
</evidence>
<keyword evidence="3" id="KW-0813">Transport</keyword>